<evidence type="ECO:0000259" key="1">
    <source>
        <dbReference type="Pfam" id="PF04572"/>
    </source>
</evidence>
<dbReference type="Proteomes" id="UP001642260">
    <property type="component" value="Unassembled WGS sequence"/>
</dbReference>
<comment type="caution">
    <text evidence="2">The sequence shown here is derived from an EMBL/GenBank/DDBJ whole genome shotgun (WGS) entry which is preliminary data.</text>
</comment>
<dbReference type="PANTHER" id="PTHR46781:SF7">
    <property type="entry name" value="ALPHA 1,4-GLYCOSYLTRANSFERASE FAMILY PROTEIN"/>
    <property type="match status" value="1"/>
</dbReference>
<dbReference type="InterPro" id="IPR007652">
    <property type="entry name" value="A1-4-GlycosylTfrase_dom"/>
</dbReference>
<dbReference type="PANTHER" id="PTHR46781">
    <property type="entry name" value="ALPHA 1,4-GLYCOSYLTRANSFERASE FAMILY PROTEIN"/>
    <property type="match status" value="1"/>
</dbReference>
<dbReference type="EMBL" id="CAKOAT010741820">
    <property type="protein sequence ID" value="CAH8387331.1"/>
    <property type="molecule type" value="Genomic_DNA"/>
</dbReference>
<dbReference type="SUPFAM" id="SSF53448">
    <property type="entry name" value="Nucleotide-diphospho-sugar transferases"/>
    <property type="match status" value="1"/>
</dbReference>
<keyword evidence="3" id="KW-1185">Reference proteome</keyword>
<protein>
    <recommendedName>
        <fullName evidence="1">Alpha 1,4-glycosyltransferase domain-containing protein</fullName>
    </recommendedName>
</protein>
<reference evidence="2 3" key="1">
    <citation type="submission" date="2022-03" db="EMBL/GenBank/DDBJ databases">
        <authorList>
            <person name="Macdonald S."/>
            <person name="Ahmed S."/>
            <person name="Newling K."/>
        </authorList>
    </citation>
    <scope>NUCLEOTIDE SEQUENCE [LARGE SCALE GENOMIC DNA]</scope>
</reference>
<dbReference type="InterPro" id="IPR029044">
    <property type="entry name" value="Nucleotide-diphossugar_trans"/>
</dbReference>
<evidence type="ECO:0000313" key="2">
    <source>
        <dbReference type="EMBL" id="CAH8387331.1"/>
    </source>
</evidence>
<feature type="domain" description="Alpha 1,4-glycosyltransferase" evidence="1">
    <location>
        <begin position="3"/>
        <end position="79"/>
    </location>
</feature>
<organism evidence="2 3">
    <name type="scientific">Eruca vesicaria subsp. sativa</name>
    <name type="common">Garden rocket</name>
    <name type="synonym">Eruca sativa</name>
    <dbReference type="NCBI Taxonomy" id="29727"/>
    <lineage>
        <taxon>Eukaryota</taxon>
        <taxon>Viridiplantae</taxon>
        <taxon>Streptophyta</taxon>
        <taxon>Embryophyta</taxon>
        <taxon>Tracheophyta</taxon>
        <taxon>Spermatophyta</taxon>
        <taxon>Magnoliopsida</taxon>
        <taxon>eudicotyledons</taxon>
        <taxon>Gunneridae</taxon>
        <taxon>Pentapetalae</taxon>
        <taxon>rosids</taxon>
        <taxon>malvids</taxon>
        <taxon>Brassicales</taxon>
        <taxon>Brassicaceae</taxon>
        <taxon>Brassiceae</taxon>
        <taxon>Eruca</taxon>
    </lineage>
</organism>
<gene>
    <name evidence="2" type="ORF">ERUC_LOCUS39814</name>
</gene>
<dbReference type="Pfam" id="PF04572">
    <property type="entry name" value="Gb3_synth"/>
    <property type="match status" value="1"/>
</dbReference>
<dbReference type="AlphaFoldDB" id="A0ABC8LU29"/>
<dbReference type="InterPro" id="IPR044789">
    <property type="entry name" value="Put_A1-4-GlycosylTfrase_plant"/>
</dbReference>
<proteinExistence type="predicted"/>
<name>A0ABC8LU29_ERUVS</name>
<sequence>MVFDPYHPLKREFLREYSTTFDGNRWGYNSPYLVTRVIKRLGHKPEYNLTIFPLDAFYPLNWLDIPRLFKKPNTTGEATWVEKTVQDMNKGSLHGASLDKSDKKY</sequence>
<accession>A0ABC8LU29</accession>
<evidence type="ECO:0000313" key="3">
    <source>
        <dbReference type="Proteomes" id="UP001642260"/>
    </source>
</evidence>